<dbReference type="InterPro" id="IPR044651">
    <property type="entry name" value="OTSB-like"/>
</dbReference>
<dbReference type="RefSeq" id="WP_183633785.1">
    <property type="nucleotide sequence ID" value="NZ_BAABLE010000011.1"/>
</dbReference>
<evidence type="ECO:0000313" key="6">
    <source>
        <dbReference type="Proteomes" id="UP000561045"/>
    </source>
</evidence>
<dbReference type="PANTHER" id="PTHR43768">
    <property type="entry name" value="TREHALOSE 6-PHOSPHATE PHOSPHATASE"/>
    <property type="match status" value="1"/>
</dbReference>
<proteinExistence type="inferred from homology"/>
<dbReference type="EMBL" id="JACIET010000001">
    <property type="protein sequence ID" value="MBB4012201.1"/>
    <property type="molecule type" value="Genomic_DNA"/>
</dbReference>
<comment type="cofactor">
    <cofactor evidence="4">
        <name>Mg(2+)</name>
        <dbReference type="ChEBI" id="CHEBI:18420"/>
    </cofactor>
</comment>
<accession>A0A840BF93</accession>
<protein>
    <recommendedName>
        <fullName evidence="4">Trehalose 6-phosphate phosphatase</fullName>
        <ecNumber evidence="4">3.1.3.12</ecNumber>
    </recommendedName>
</protein>
<dbReference type="Gene3D" id="3.30.70.1020">
    <property type="entry name" value="Trehalose-6-phosphate phosphatase related protein, domain 2"/>
    <property type="match status" value="1"/>
</dbReference>
<dbReference type="NCBIfam" id="TIGR01484">
    <property type="entry name" value="HAD-SF-IIB"/>
    <property type="match status" value="1"/>
</dbReference>
<keyword evidence="4" id="KW-0479">Metal-binding</keyword>
<dbReference type="Proteomes" id="UP000561045">
    <property type="component" value="Unassembled WGS sequence"/>
</dbReference>
<dbReference type="GO" id="GO:0005992">
    <property type="term" value="P:trehalose biosynthetic process"/>
    <property type="evidence" value="ECO:0007669"/>
    <property type="project" value="UniProtKB-UniPathway"/>
</dbReference>
<dbReference type="InterPro" id="IPR006379">
    <property type="entry name" value="HAD-SF_hydro_IIB"/>
</dbReference>
<comment type="function">
    <text evidence="4">Removes the phosphate from trehalose 6-phosphate to produce free trehalose.</text>
</comment>
<dbReference type="Gene3D" id="3.40.50.1000">
    <property type="entry name" value="HAD superfamily/HAD-like"/>
    <property type="match status" value="1"/>
</dbReference>
<keyword evidence="6" id="KW-1185">Reference proteome</keyword>
<evidence type="ECO:0000313" key="5">
    <source>
        <dbReference type="EMBL" id="MBB4012201.1"/>
    </source>
</evidence>
<evidence type="ECO:0000256" key="3">
    <source>
        <dbReference type="ARBA" id="ARBA00022801"/>
    </source>
</evidence>
<comment type="catalytic activity">
    <reaction evidence="4">
        <text>alpha,alpha-trehalose 6-phosphate + H2O = alpha,alpha-trehalose + phosphate</text>
        <dbReference type="Rhea" id="RHEA:23420"/>
        <dbReference type="ChEBI" id="CHEBI:15377"/>
        <dbReference type="ChEBI" id="CHEBI:16551"/>
        <dbReference type="ChEBI" id="CHEBI:43474"/>
        <dbReference type="ChEBI" id="CHEBI:58429"/>
        <dbReference type="EC" id="3.1.3.12"/>
    </reaction>
</comment>
<sequence>MPTQNPPRLAAEALAFFLDFDGTLVPFDKPDENVPLVDDGLRSLLTELRNRADGALAVISGRSIEVIDGLFEPLRLAAAGEHGAEWRFTPHAHREQIVPPPGLVTAHAACERFASTNILVRFERKALSMVLHFHRHPELRDAAAKAAESGCLPGSGVKVLHARGMVEVKPVDASKGHAINRFMQAFPFAGRKPVFIGDDVTDEDGFLAVNALDGISIKVGAGHSHARYRLPDEDAVRDWLEQLLD</sequence>
<evidence type="ECO:0000256" key="1">
    <source>
        <dbReference type="ARBA" id="ARBA00005199"/>
    </source>
</evidence>
<organism evidence="5 6">
    <name type="scientific">Niveibacterium umoris</name>
    <dbReference type="NCBI Taxonomy" id="1193620"/>
    <lineage>
        <taxon>Bacteria</taxon>
        <taxon>Pseudomonadati</taxon>
        <taxon>Pseudomonadota</taxon>
        <taxon>Betaproteobacteria</taxon>
        <taxon>Rhodocyclales</taxon>
        <taxon>Rhodocyclaceae</taxon>
        <taxon>Niveibacterium</taxon>
    </lineage>
</organism>
<dbReference type="AlphaFoldDB" id="A0A840BF93"/>
<dbReference type="EC" id="3.1.3.12" evidence="4"/>
<dbReference type="InterPro" id="IPR003337">
    <property type="entry name" value="Trehalose_PPase"/>
</dbReference>
<keyword evidence="3 4" id="KW-0378">Hydrolase</keyword>
<dbReference type="Pfam" id="PF02358">
    <property type="entry name" value="Trehalose_PPase"/>
    <property type="match status" value="1"/>
</dbReference>
<dbReference type="GO" id="GO:0004805">
    <property type="term" value="F:trehalose-phosphatase activity"/>
    <property type="evidence" value="ECO:0007669"/>
    <property type="project" value="UniProtKB-EC"/>
</dbReference>
<name>A0A840BF93_9RHOO</name>
<dbReference type="PANTHER" id="PTHR43768:SF3">
    <property type="entry name" value="TREHALOSE 6-PHOSPHATE PHOSPHATASE"/>
    <property type="match status" value="1"/>
</dbReference>
<keyword evidence="4" id="KW-0460">Magnesium</keyword>
<dbReference type="NCBIfam" id="TIGR00685">
    <property type="entry name" value="T6PP"/>
    <property type="match status" value="1"/>
</dbReference>
<evidence type="ECO:0000256" key="2">
    <source>
        <dbReference type="ARBA" id="ARBA00008770"/>
    </source>
</evidence>
<dbReference type="SUPFAM" id="SSF56784">
    <property type="entry name" value="HAD-like"/>
    <property type="match status" value="1"/>
</dbReference>
<evidence type="ECO:0000256" key="4">
    <source>
        <dbReference type="RuleBase" id="RU361117"/>
    </source>
</evidence>
<comment type="caution">
    <text evidence="5">The sequence shown here is derived from an EMBL/GenBank/DDBJ whole genome shotgun (WGS) entry which is preliminary data.</text>
</comment>
<dbReference type="GO" id="GO:0046872">
    <property type="term" value="F:metal ion binding"/>
    <property type="evidence" value="ECO:0007669"/>
    <property type="project" value="UniProtKB-KW"/>
</dbReference>
<gene>
    <name evidence="5" type="ORF">GGR36_001509</name>
</gene>
<dbReference type="InterPro" id="IPR023214">
    <property type="entry name" value="HAD_sf"/>
</dbReference>
<reference evidence="5 6" key="1">
    <citation type="submission" date="2020-08" db="EMBL/GenBank/DDBJ databases">
        <title>Genomic Encyclopedia of Type Strains, Phase IV (KMG-IV): sequencing the most valuable type-strain genomes for metagenomic binning, comparative biology and taxonomic classification.</title>
        <authorList>
            <person name="Goeker M."/>
        </authorList>
    </citation>
    <scope>NUCLEOTIDE SEQUENCE [LARGE SCALE GENOMIC DNA]</scope>
    <source>
        <strain evidence="5 6">DSM 106739</strain>
    </source>
</reference>
<dbReference type="InterPro" id="IPR036412">
    <property type="entry name" value="HAD-like_sf"/>
</dbReference>
<dbReference type="UniPathway" id="UPA00299"/>
<comment type="similarity">
    <text evidence="2 4">Belongs to the trehalose phosphatase family.</text>
</comment>
<comment type="pathway">
    <text evidence="1 4">Glycan biosynthesis; trehalose biosynthesis.</text>
</comment>